<gene>
    <name evidence="2" type="ORF">QTJ16_002947</name>
</gene>
<feature type="region of interest" description="Disordered" evidence="1">
    <location>
        <begin position="46"/>
        <end position="83"/>
    </location>
</feature>
<dbReference type="EMBL" id="JAUBYV010000003">
    <property type="protein sequence ID" value="KAK2628301.1"/>
    <property type="molecule type" value="Genomic_DNA"/>
</dbReference>
<name>A0AAD9T2Z8_9HELO</name>
<dbReference type="Proteomes" id="UP001285354">
    <property type="component" value="Unassembled WGS sequence"/>
</dbReference>
<proteinExistence type="predicted"/>
<organism evidence="2 3">
    <name type="scientific">Diplocarpon rosae</name>
    <dbReference type="NCBI Taxonomy" id="946125"/>
    <lineage>
        <taxon>Eukaryota</taxon>
        <taxon>Fungi</taxon>
        <taxon>Dikarya</taxon>
        <taxon>Ascomycota</taxon>
        <taxon>Pezizomycotina</taxon>
        <taxon>Leotiomycetes</taxon>
        <taxon>Helotiales</taxon>
        <taxon>Drepanopezizaceae</taxon>
        <taxon>Diplocarpon</taxon>
    </lineage>
</organism>
<protein>
    <submittedName>
        <fullName evidence="2">Uncharacterized protein</fullName>
    </submittedName>
</protein>
<evidence type="ECO:0000256" key="1">
    <source>
        <dbReference type="SAM" id="MobiDB-lite"/>
    </source>
</evidence>
<accession>A0AAD9T2Z8</accession>
<dbReference type="AlphaFoldDB" id="A0AAD9T2Z8"/>
<feature type="compositionally biased region" description="Polar residues" evidence="1">
    <location>
        <begin position="446"/>
        <end position="456"/>
    </location>
</feature>
<sequence length="965" mass="102876">MSSHILLSRGVARPHSEPTPTTHLDGPTLVTSIFESGARHVMTLGNATSPRHNISGLDGVGTDPQGRDRTSHTRTSTTELDPNWKKRSISRSSTLFDDPTDPRAALDDHLLEPCPGSRIRSSVSEVLHGATTTGEGVHASLRRSFTLQSLGGGDKPIAEAPRPCRTASPAPTFSGADCVRQECMAAMPARRSSAGESLHILYLLAPADFNSAMRSCRSWFLSGLNSALLKTMLRRAGYSDGIVRDVVGGSGTSSVEWLMSKRLALECALGPDSPISPSSSSLCQTAAVDFTEIEVHYPGPDLASTIFTVSSCGRFLMAAHGCLVYLYELNRSHKSAGSHIVYPGRLRPVTSIICPRRVLACSMDTSSQRYAIAILLDGRMGLVCDVTALSGSSTASPPASEPSRGLGGIGAKRTNLAATFVFPEPAACGTTGGVSDSAWHDVSQGDEPSSTRTASPNPYMIGPDGTLQEPNSCTSMPVENGPRSMYRNLCSEDDPPRSVAICPQRRCVAFGCSSGLELHWVDALTGQDLNRWFPLTAPSDYLFFLPPRKSVDSAKKLRLISSAGRPSERTPMSSRAFGHSSRTSPFWERLGGGLSQFEEDEEYGAAGSAHGILTRLRIDASRSSVIGRMDCSDHYRAVPLSDGYHILFTDPASGLLCLGSDAPVGGPTKLLRKIWFHAPSQSVTAHSATPVAYTAGSDLSQGVRVVAAFEDGPGGEQSVWLFSVPRDIFAASQTKPASSTTAAWLNASASRGEAVEGEWQKWWPNDGLQQWLSTTHDPAAGILPRGVWPVRIRGRKIGTCQGLVDLAVDASSMSIWAFTCAGFAAVWRLTPGDPSTVRKIIVVRDGTVREVQADGDVEMSDAVADAKSSLDGRVLTPVHPDSFDGAGPGTVRFDGEGDLVMGGMCRGDAGGEGVLGGESGGRRVERLRGKVAWQIELRTQVVVEEEDVEDAEEAMGLARLELEIR</sequence>
<evidence type="ECO:0000313" key="2">
    <source>
        <dbReference type="EMBL" id="KAK2628301.1"/>
    </source>
</evidence>
<comment type="caution">
    <text evidence="2">The sequence shown here is derived from an EMBL/GenBank/DDBJ whole genome shotgun (WGS) entry which is preliminary data.</text>
</comment>
<feature type="region of interest" description="Disordered" evidence="1">
    <location>
        <begin position="437"/>
        <end position="457"/>
    </location>
</feature>
<keyword evidence="3" id="KW-1185">Reference proteome</keyword>
<reference evidence="2" key="1">
    <citation type="submission" date="2023-06" db="EMBL/GenBank/DDBJ databases">
        <title>Draft genome of Marssonina rosae.</title>
        <authorList>
            <person name="Cheng Q."/>
        </authorList>
    </citation>
    <scope>NUCLEOTIDE SEQUENCE</scope>
    <source>
        <strain evidence="2">R4</strain>
    </source>
</reference>
<evidence type="ECO:0000313" key="3">
    <source>
        <dbReference type="Proteomes" id="UP001285354"/>
    </source>
</evidence>
<feature type="region of interest" description="Disordered" evidence="1">
    <location>
        <begin position="1"/>
        <end position="28"/>
    </location>
</feature>